<feature type="transmembrane region" description="Helical" evidence="10">
    <location>
        <begin position="340"/>
        <end position="364"/>
    </location>
</feature>
<dbReference type="PANTHER" id="PTHR48022">
    <property type="entry name" value="PLASTIDIC GLUCOSE TRANSPORTER 4"/>
    <property type="match status" value="1"/>
</dbReference>
<dbReference type="FunFam" id="1.20.1250.20:FF:000078">
    <property type="entry name" value="MFS maltose transporter, putative"/>
    <property type="match status" value="1"/>
</dbReference>
<dbReference type="EMBL" id="JAODAN010000004">
    <property type="protein sequence ID" value="KAK1925068.1"/>
    <property type="molecule type" value="Genomic_DNA"/>
</dbReference>
<evidence type="ECO:0000256" key="5">
    <source>
        <dbReference type="ARBA" id="ARBA00022989"/>
    </source>
</evidence>
<keyword evidence="3 8" id="KW-0813">Transport</keyword>
<evidence type="ECO:0000313" key="12">
    <source>
        <dbReference type="EMBL" id="KAK1925068.1"/>
    </source>
</evidence>
<dbReference type="InterPro" id="IPR005828">
    <property type="entry name" value="MFS_sugar_transport-like"/>
</dbReference>
<keyword evidence="5 10" id="KW-1133">Transmembrane helix</keyword>
<feature type="transmembrane region" description="Helical" evidence="10">
    <location>
        <begin position="161"/>
        <end position="180"/>
    </location>
</feature>
<reference evidence="12" key="1">
    <citation type="submission" date="2023-02" db="EMBL/GenBank/DDBJ databases">
        <title>Identification and recombinant expression of a fungal hydrolase from Papiliotrema laurentii that hydrolyzes apple cutin and clears colloidal polyester polyurethane.</title>
        <authorList>
            <consortium name="DOE Joint Genome Institute"/>
            <person name="Roman V.A."/>
            <person name="Bojanowski C."/>
            <person name="Crable B.R."/>
            <person name="Wagner D.N."/>
            <person name="Hung C.S."/>
            <person name="Nadeau L.J."/>
            <person name="Schratz L."/>
            <person name="Haridas S."/>
            <person name="Pangilinan J."/>
            <person name="Lipzen A."/>
            <person name="Na H."/>
            <person name="Yan M."/>
            <person name="Ng V."/>
            <person name="Grigoriev I.V."/>
            <person name="Spatafora J.W."/>
            <person name="Barlow D."/>
            <person name="Biffinger J."/>
            <person name="Kelley-Loughnane N."/>
            <person name="Varaljay V.A."/>
            <person name="Crookes-Goodson W.J."/>
        </authorList>
    </citation>
    <scope>NUCLEOTIDE SEQUENCE</scope>
    <source>
        <strain evidence="12">5307AH</strain>
    </source>
</reference>
<evidence type="ECO:0000256" key="8">
    <source>
        <dbReference type="RuleBase" id="RU003346"/>
    </source>
</evidence>
<evidence type="ECO:0000313" key="13">
    <source>
        <dbReference type="Proteomes" id="UP001182556"/>
    </source>
</evidence>
<dbReference type="PROSITE" id="PS00216">
    <property type="entry name" value="SUGAR_TRANSPORT_1"/>
    <property type="match status" value="1"/>
</dbReference>
<dbReference type="GO" id="GO:0016020">
    <property type="term" value="C:membrane"/>
    <property type="evidence" value="ECO:0007669"/>
    <property type="project" value="UniProtKB-SubCell"/>
</dbReference>
<dbReference type="PANTHER" id="PTHR48022:SF51">
    <property type="entry name" value="ALPHA-GLUCOSIDE TRANSPORTER, PUTATIVE (AFU_ORTHOLOGUE AFUA_6G11920)-RELATED"/>
    <property type="match status" value="1"/>
</dbReference>
<feature type="transmembrane region" description="Helical" evidence="10">
    <location>
        <begin position="216"/>
        <end position="237"/>
    </location>
</feature>
<feature type="transmembrane region" description="Helical" evidence="10">
    <location>
        <begin position="405"/>
        <end position="427"/>
    </location>
</feature>
<dbReference type="NCBIfam" id="TIGR00879">
    <property type="entry name" value="SP"/>
    <property type="match status" value="1"/>
</dbReference>
<dbReference type="AlphaFoldDB" id="A0AAD9FRX5"/>
<evidence type="ECO:0000256" key="9">
    <source>
        <dbReference type="SAM" id="MobiDB-lite"/>
    </source>
</evidence>
<evidence type="ECO:0000259" key="11">
    <source>
        <dbReference type="PROSITE" id="PS50850"/>
    </source>
</evidence>
<evidence type="ECO:0000256" key="1">
    <source>
        <dbReference type="ARBA" id="ARBA00004141"/>
    </source>
</evidence>
<dbReference type="Pfam" id="PF00083">
    <property type="entry name" value="Sugar_tr"/>
    <property type="match status" value="1"/>
</dbReference>
<keyword evidence="13" id="KW-1185">Reference proteome</keyword>
<organism evidence="12 13">
    <name type="scientific">Papiliotrema laurentii</name>
    <name type="common">Cryptococcus laurentii</name>
    <dbReference type="NCBI Taxonomy" id="5418"/>
    <lineage>
        <taxon>Eukaryota</taxon>
        <taxon>Fungi</taxon>
        <taxon>Dikarya</taxon>
        <taxon>Basidiomycota</taxon>
        <taxon>Agaricomycotina</taxon>
        <taxon>Tremellomycetes</taxon>
        <taxon>Tremellales</taxon>
        <taxon>Rhynchogastremaceae</taxon>
        <taxon>Papiliotrema</taxon>
    </lineage>
</organism>
<comment type="similarity">
    <text evidence="2 8">Belongs to the major facilitator superfamily. Sugar transporter (TC 2.A.1.1) family.</text>
</comment>
<dbReference type="Proteomes" id="UP001182556">
    <property type="component" value="Unassembled WGS sequence"/>
</dbReference>
<protein>
    <submittedName>
        <fullName evidence="12">Maltose permease</fullName>
    </submittedName>
</protein>
<feature type="transmembrane region" description="Helical" evidence="10">
    <location>
        <begin position="134"/>
        <end position="154"/>
    </location>
</feature>
<feature type="region of interest" description="Disordered" evidence="9">
    <location>
        <begin position="1"/>
        <end position="49"/>
    </location>
</feature>
<dbReference type="InterPro" id="IPR020846">
    <property type="entry name" value="MFS_dom"/>
</dbReference>
<sequence>MDPERKDQKAGSVRIEPVARPTIGSSGQMDQNDPATSNGSEPPKSPYPSMSFETAVSRNVLRYAADAEHDLTPIQAVGTYWRAFAWCMFVGVGALLWGYDAQVSGGTLSIPAFRRDFGYDFQGQWVLPARWQSAFNSMSSVGGLFGGLSVGYLADRFGRRMTIAIACVISIAAVFVQFFTPAHANGMLLAGKLINGYSLGMFVASASGYCAEVSPLALRGITTGSVNLWIVIGQFLSNCVIEGAGSRDDHWAYRIPFGIQWVFPFILLAGLPFAPESPWYLVRREEYESARIVLVQLGGVKTNASLHLDQIRQTIEAESRQAASTTYLDCFRGTNLRRTVIALMVFVLQQVAGVVFVLGFSSYFFQLAGFDTRNSFRLGVGVTAIGIVGNLVSLGTVNWFGRRPLFFYGMIGCAVVNLVVGFSSLSATSAARWSMAAFTIVYNFAYQVGIGPLGYVIFAEVGSAKLRSKTVGIGICVNQICGCVANIVIPYLVNPDEADLGGKVGFIFGGLGLVGAVWTWFCIPETKHRTVDELDALFEARTPARKFAEAEVHDGLSSA</sequence>
<evidence type="ECO:0000256" key="3">
    <source>
        <dbReference type="ARBA" id="ARBA00022448"/>
    </source>
</evidence>
<comment type="caution">
    <text evidence="12">The sequence shown here is derived from an EMBL/GenBank/DDBJ whole genome shotgun (WGS) entry which is preliminary data.</text>
</comment>
<dbReference type="GO" id="GO:0005351">
    <property type="term" value="F:carbohydrate:proton symporter activity"/>
    <property type="evidence" value="ECO:0007669"/>
    <property type="project" value="TreeGrafter"/>
</dbReference>
<feature type="transmembrane region" description="Helical" evidence="10">
    <location>
        <begin position="470"/>
        <end position="492"/>
    </location>
</feature>
<keyword evidence="6 10" id="KW-0472">Membrane</keyword>
<dbReference type="InterPro" id="IPR050360">
    <property type="entry name" value="MFS_Sugar_Transporters"/>
</dbReference>
<feature type="transmembrane region" description="Helical" evidence="10">
    <location>
        <begin position="376"/>
        <end position="393"/>
    </location>
</feature>
<evidence type="ECO:0000256" key="6">
    <source>
        <dbReference type="ARBA" id="ARBA00023136"/>
    </source>
</evidence>
<evidence type="ECO:0000256" key="10">
    <source>
        <dbReference type="SAM" id="Phobius"/>
    </source>
</evidence>
<feature type="transmembrane region" description="Helical" evidence="10">
    <location>
        <begin position="433"/>
        <end position="458"/>
    </location>
</feature>
<comment type="subcellular location">
    <subcellularLocation>
        <location evidence="1">Membrane</location>
        <topology evidence="1">Multi-pass membrane protein</topology>
    </subcellularLocation>
</comment>
<dbReference type="PROSITE" id="PS50850">
    <property type="entry name" value="MFS"/>
    <property type="match status" value="1"/>
</dbReference>
<evidence type="ECO:0000256" key="7">
    <source>
        <dbReference type="ARBA" id="ARBA00049119"/>
    </source>
</evidence>
<feature type="transmembrane region" description="Helical" evidence="10">
    <location>
        <begin position="257"/>
        <end position="274"/>
    </location>
</feature>
<dbReference type="SUPFAM" id="SSF103473">
    <property type="entry name" value="MFS general substrate transporter"/>
    <property type="match status" value="1"/>
</dbReference>
<evidence type="ECO:0000256" key="2">
    <source>
        <dbReference type="ARBA" id="ARBA00010992"/>
    </source>
</evidence>
<keyword evidence="4 10" id="KW-0812">Transmembrane</keyword>
<feature type="domain" description="Major facilitator superfamily (MFS) profile" evidence="11">
    <location>
        <begin position="86"/>
        <end position="527"/>
    </location>
</feature>
<dbReference type="InterPro" id="IPR003663">
    <property type="entry name" value="Sugar/inositol_transpt"/>
</dbReference>
<feature type="transmembrane region" description="Helical" evidence="10">
    <location>
        <begin position="504"/>
        <end position="523"/>
    </location>
</feature>
<dbReference type="Gene3D" id="1.20.1250.20">
    <property type="entry name" value="MFS general substrate transporter like domains"/>
    <property type="match status" value="1"/>
</dbReference>
<gene>
    <name evidence="12" type="ORF">DB88DRAFT_487795</name>
</gene>
<dbReference type="InterPro" id="IPR036259">
    <property type="entry name" value="MFS_trans_sf"/>
</dbReference>
<feature type="transmembrane region" description="Helical" evidence="10">
    <location>
        <begin position="80"/>
        <end position="99"/>
    </location>
</feature>
<dbReference type="InterPro" id="IPR005829">
    <property type="entry name" value="Sugar_transporter_CS"/>
</dbReference>
<feature type="compositionally biased region" description="Polar residues" evidence="9">
    <location>
        <begin position="23"/>
        <end position="40"/>
    </location>
</feature>
<name>A0AAD9FRX5_PAPLA</name>
<accession>A0AAD9FRX5</accession>
<comment type="catalytic activity">
    <reaction evidence="7">
        <text>myo-inositol(out) + H(+)(out) = myo-inositol(in) + H(+)(in)</text>
        <dbReference type="Rhea" id="RHEA:60364"/>
        <dbReference type="ChEBI" id="CHEBI:15378"/>
        <dbReference type="ChEBI" id="CHEBI:17268"/>
    </reaction>
</comment>
<proteinExistence type="inferred from homology"/>
<evidence type="ECO:0000256" key="4">
    <source>
        <dbReference type="ARBA" id="ARBA00022692"/>
    </source>
</evidence>